<feature type="domain" description="Histone deacetylase interacting" evidence="3">
    <location>
        <begin position="207"/>
        <end position="307"/>
    </location>
</feature>
<keyword evidence="5" id="KW-1185">Reference proteome</keyword>
<reference evidence="4 5" key="1">
    <citation type="journal article" date="2014" name="Genome Biol. Evol.">
        <title>The genome of the myxosporean Thelohanellus kitauei shows adaptations to nutrient acquisition within its fish host.</title>
        <authorList>
            <person name="Yang Y."/>
            <person name="Xiong J."/>
            <person name="Zhou Z."/>
            <person name="Huo F."/>
            <person name="Miao W."/>
            <person name="Ran C."/>
            <person name="Liu Y."/>
            <person name="Zhang J."/>
            <person name="Feng J."/>
            <person name="Wang M."/>
            <person name="Wang M."/>
            <person name="Wang L."/>
            <person name="Yao B."/>
        </authorList>
    </citation>
    <scope>NUCLEOTIDE SEQUENCE [LARGE SCALE GENOMIC DNA]</scope>
    <source>
        <strain evidence="4">Wuqing</strain>
    </source>
</reference>
<dbReference type="InterPro" id="IPR039774">
    <property type="entry name" value="Sin3-like"/>
</dbReference>
<feature type="compositionally biased region" description="Basic and acidic residues" evidence="2">
    <location>
        <begin position="65"/>
        <end position="80"/>
    </location>
</feature>
<dbReference type="InterPro" id="IPR031693">
    <property type="entry name" value="Sin3_C"/>
</dbReference>
<organism evidence="4 5">
    <name type="scientific">Thelohanellus kitauei</name>
    <name type="common">Myxosporean</name>
    <dbReference type="NCBI Taxonomy" id="669202"/>
    <lineage>
        <taxon>Eukaryota</taxon>
        <taxon>Metazoa</taxon>
        <taxon>Cnidaria</taxon>
        <taxon>Myxozoa</taxon>
        <taxon>Myxosporea</taxon>
        <taxon>Bivalvulida</taxon>
        <taxon>Platysporina</taxon>
        <taxon>Myxobolidae</taxon>
        <taxon>Thelohanellus</taxon>
    </lineage>
</organism>
<dbReference type="SMART" id="SM00761">
    <property type="entry name" value="HDAC_interact"/>
    <property type="match status" value="1"/>
</dbReference>
<dbReference type="PANTHER" id="PTHR12346">
    <property type="entry name" value="SIN3B-RELATED"/>
    <property type="match status" value="1"/>
</dbReference>
<keyword evidence="1" id="KW-0678">Repressor</keyword>
<evidence type="ECO:0000259" key="3">
    <source>
        <dbReference type="SMART" id="SM00761"/>
    </source>
</evidence>
<sequence>MSRILRCDSDLLDDFINFLPDFIWVPGLGEHEHELTQPVPTKRKLPPPEDVQLRVQPQTTCPEQTEPHKPPSAPKKEPKLPETPPQPIINSLTENEIDEFVRKSLNLNESNRRYYDESMIQSICKFLPREICQHLFRLMSLFNMNMLTASQLISFIKPCLGLHKSLMERLMRSILSHTHKHFNEINHASINQNEEISRGIQLVYYDNSKRFGHSYFKLKSTYIQPICSGRTEIGKQVLNDHYISQSVSSEDVPFPGSKKSSASNNLVGLETDRYDVDMIVVSTSEAIRFLESQLAKALSSKRRMSIELSRSSKRTYKELNCLKALERLYGSHVSLILEGLRIACIETLNVIIPSLKMKHENNLLNQAHLNITFAETMRKYSLKALDFQGHSFKVHENRSIRIKNLLREVEHEGDDEPDAPETTKHLVIEFNNQRTYTDAMNYVYYCIKRVNPINKLEKSRIFLFMRVIQKWMFSVDVQSNSIDEDIYNEDIGEFPSSDTINMFVNSCTYVYFRLFHLLCEKMERVFHLFMQREEEIKFYQKLAYYKTYNESCSDHLSTEEVWKEIYSSFQGLLYNIIDSTVDSQYFEEWCICNLGLKSYVLFNIDKILSSIIRQLGVIAHDQTIRDYLHSLPTTSAKFPFDFKTNEVSDRQEFIRYWDSLFDNQSCYAVQICRDPQTKAVKMKFSYVKTGPRADNASVESDVEEWTDDMQKFVDGFKRSEDDFPIYKPFLNRNSRKCKEFRNRQKLVVPSAEYFLHNYFSGSNLQLDPKKAIMKFESQIDLKVNSYDMQYVSGTRDVLFVFNSLFNSRKVNIF</sequence>
<gene>
    <name evidence="4" type="ORF">RF11_10213</name>
</gene>
<protein>
    <submittedName>
        <fullName evidence="4">Paired amphipathic helix protein Sin3a</fullName>
    </submittedName>
</protein>
<dbReference type="Pfam" id="PF16879">
    <property type="entry name" value="Sin3a_C"/>
    <property type="match status" value="1"/>
</dbReference>
<accession>A0A0C2MR01</accession>
<feature type="region of interest" description="Disordered" evidence="2">
    <location>
        <begin position="58"/>
        <end position="89"/>
    </location>
</feature>
<dbReference type="PANTHER" id="PTHR12346:SF0">
    <property type="entry name" value="SIN3A, ISOFORM G"/>
    <property type="match status" value="1"/>
</dbReference>
<evidence type="ECO:0000313" key="4">
    <source>
        <dbReference type="EMBL" id="KII69626.1"/>
    </source>
</evidence>
<dbReference type="GO" id="GO:0003714">
    <property type="term" value="F:transcription corepressor activity"/>
    <property type="evidence" value="ECO:0007669"/>
    <property type="project" value="InterPro"/>
</dbReference>
<evidence type="ECO:0000313" key="5">
    <source>
        <dbReference type="Proteomes" id="UP000031668"/>
    </source>
</evidence>
<evidence type="ECO:0000256" key="2">
    <source>
        <dbReference type="SAM" id="MobiDB-lite"/>
    </source>
</evidence>
<name>A0A0C2MR01_THEKT</name>
<evidence type="ECO:0000256" key="1">
    <source>
        <dbReference type="ARBA" id="ARBA00022491"/>
    </source>
</evidence>
<dbReference type="GO" id="GO:0000785">
    <property type="term" value="C:chromatin"/>
    <property type="evidence" value="ECO:0007669"/>
    <property type="project" value="TreeGrafter"/>
</dbReference>
<dbReference type="AlphaFoldDB" id="A0A0C2MR01"/>
<comment type="caution">
    <text evidence="4">The sequence shown here is derived from an EMBL/GenBank/DDBJ whole genome shotgun (WGS) entry which is preliminary data.</text>
</comment>
<dbReference type="Pfam" id="PF08295">
    <property type="entry name" value="Sin3_corepress"/>
    <property type="match status" value="1"/>
</dbReference>
<dbReference type="GO" id="GO:0000118">
    <property type="term" value="C:histone deacetylase complex"/>
    <property type="evidence" value="ECO:0007669"/>
    <property type="project" value="TreeGrafter"/>
</dbReference>
<dbReference type="OrthoDB" id="10265969at2759"/>
<dbReference type="Proteomes" id="UP000031668">
    <property type="component" value="Unassembled WGS sequence"/>
</dbReference>
<dbReference type="EMBL" id="JWZT01002340">
    <property type="protein sequence ID" value="KII69626.1"/>
    <property type="molecule type" value="Genomic_DNA"/>
</dbReference>
<dbReference type="GO" id="GO:0000122">
    <property type="term" value="P:negative regulation of transcription by RNA polymerase II"/>
    <property type="evidence" value="ECO:0007669"/>
    <property type="project" value="TreeGrafter"/>
</dbReference>
<dbReference type="InterPro" id="IPR013194">
    <property type="entry name" value="HDAC_interact_dom"/>
</dbReference>
<proteinExistence type="predicted"/>